<dbReference type="RefSeq" id="WP_164520626.1">
    <property type="nucleotide sequence ID" value="NZ_QXGJ01000001.1"/>
</dbReference>
<sequence>MTIEPFASVDELEAGWHTLNDEERARAQTLLARASRIIRADCPHWQRYEIRTPGLCADTCCEMVKRAMLADQNGAPAGVSQMNTTTGPFTDGYTFANPMGNLYMLDTEKRRLGAGAGRAFTLTMSGSGS</sequence>
<dbReference type="EMBL" id="QXGJ01000001">
    <property type="protein sequence ID" value="RSX52655.1"/>
    <property type="molecule type" value="Genomic_DNA"/>
</dbReference>
<evidence type="ECO:0000313" key="2">
    <source>
        <dbReference type="Proteomes" id="UP000288607"/>
    </source>
</evidence>
<accession>A0A430FID3</accession>
<dbReference type="Proteomes" id="UP000288607">
    <property type="component" value="Unassembled WGS sequence"/>
</dbReference>
<gene>
    <name evidence="1" type="ORF">D2E23_0383</name>
</gene>
<keyword evidence="2" id="KW-1185">Reference proteome</keyword>
<organism evidence="1 2">
    <name type="scientific">Bifidobacterium callimiconis</name>
    <dbReference type="NCBI Taxonomy" id="2306973"/>
    <lineage>
        <taxon>Bacteria</taxon>
        <taxon>Bacillati</taxon>
        <taxon>Actinomycetota</taxon>
        <taxon>Actinomycetes</taxon>
        <taxon>Bifidobacteriales</taxon>
        <taxon>Bifidobacteriaceae</taxon>
        <taxon>Bifidobacterium</taxon>
    </lineage>
</organism>
<evidence type="ECO:0000313" key="1">
    <source>
        <dbReference type="EMBL" id="RSX52655.1"/>
    </source>
</evidence>
<name>A0A430FID3_9BIFI</name>
<comment type="caution">
    <text evidence="1">The sequence shown here is derived from an EMBL/GenBank/DDBJ whole genome shotgun (WGS) entry which is preliminary data.</text>
</comment>
<protein>
    <submittedName>
        <fullName evidence="1">Phage protein Gp19/Gp15/Gp42</fullName>
    </submittedName>
</protein>
<dbReference type="AlphaFoldDB" id="A0A430FID3"/>
<reference evidence="1 2" key="1">
    <citation type="submission" date="2018-09" db="EMBL/GenBank/DDBJ databases">
        <title>Characterization of the phylogenetic diversity of five novel species belonging to the genus Bifidobacterium.</title>
        <authorList>
            <person name="Lugli G.A."/>
            <person name="Duranti S."/>
            <person name="Milani C."/>
        </authorList>
    </citation>
    <scope>NUCLEOTIDE SEQUENCE [LARGE SCALE GENOMIC DNA]</scope>
    <source>
        <strain evidence="1 2">2028B</strain>
    </source>
</reference>
<proteinExistence type="predicted"/>